<dbReference type="InterPro" id="IPR041129">
    <property type="entry name" value="CdiI_2"/>
</dbReference>
<accession>A0ABV6DZE1</accession>
<comment type="caution">
    <text evidence="2">The sequence shown here is derived from an EMBL/GenBank/DDBJ whole genome shotgun (WGS) entry which is preliminary data.</text>
</comment>
<dbReference type="EMBL" id="JBHLXH010000001">
    <property type="protein sequence ID" value="MFC0222093.1"/>
    <property type="molecule type" value="Genomic_DNA"/>
</dbReference>
<evidence type="ECO:0000313" key="2">
    <source>
        <dbReference type="EMBL" id="MFC0222093.1"/>
    </source>
</evidence>
<keyword evidence="3" id="KW-1185">Reference proteome</keyword>
<reference evidence="2 3" key="1">
    <citation type="submission" date="2024-09" db="EMBL/GenBank/DDBJ databases">
        <authorList>
            <person name="Sun Q."/>
            <person name="Mori K."/>
        </authorList>
    </citation>
    <scope>NUCLEOTIDE SEQUENCE [LARGE SCALE GENOMIC DNA]</scope>
    <source>
        <strain evidence="2 3">CCM 8654</strain>
    </source>
</reference>
<evidence type="ECO:0000259" key="1">
    <source>
        <dbReference type="Pfam" id="PF18593"/>
    </source>
</evidence>
<dbReference type="Proteomes" id="UP001589698">
    <property type="component" value="Unassembled WGS sequence"/>
</dbReference>
<name>A0ABV6DZE1_9ACTN</name>
<sequence>MKALEYLMGAYFHQDYDIDGGTSADTVASFTRERTELVRSCVDDIETLLSQSLPEGELRAMLHAWGCDYVAGDHDQDYRDWLREIRDQLDEHLGQPGGGSA</sequence>
<dbReference type="Pfam" id="PF18593">
    <property type="entry name" value="CdiI_2"/>
    <property type="match status" value="1"/>
</dbReference>
<protein>
    <submittedName>
        <fullName evidence="2">Contact-dependent growth inhibition system immunity protein</fullName>
    </submittedName>
</protein>
<proteinExistence type="predicted"/>
<feature type="domain" description="CdiI immunity protein" evidence="1">
    <location>
        <begin position="2"/>
        <end position="89"/>
    </location>
</feature>
<evidence type="ECO:0000313" key="3">
    <source>
        <dbReference type="Proteomes" id="UP001589698"/>
    </source>
</evidence>
<dbReference type="RefSeq" id="WP_378517755.1">
    <property type="nucleotide sequence ID" value="NZ_CBCSDI010000010.1"/>
</dbReference>
<organism evidence="2 3">
    <name type="scientific">Nocardioides zeicaulis</name>
    <dbReference type="NCBI Taxonomy" id="1776857"/>
    <lineage>
        <taxon>Bacteria</taxon>
        <taxon>Bacillati</taxon>
        <taxon>Actinomycetota</taxon>
        <taxon>Actinomycetes</taxon>
        <taxon>Propionibacteriales</taxon>
        <taxon>Nocardioidaceae</taxon>
        <taxon>Nocardioides</taxon>
    </lineage>
</organism>
<gene>
    <name evidence="2" type="ORF">ACFFJG_06340</name>
</gene>